<organism evidence="7 8">
    <name type="scientific">Gymnopus androsaceus JB14</name>
    <dbReference type="NCBI Taxonomy" id="1447944"/>
    <lineage>
        <taxon>Eukaryota</taxon>
        <taxon>Fungi</taxon>
        <taxon>Dikarya</taxon>
        <taxon>Basidiomycota</taxon>
        <taxon>Agaricomycotina</taxon>
        <taxon>Agaricomycetes</taxon>
        <taxon>Agaricomycetidae</taxon>
        <taxon>Agaricales</taxon>
        <taxon>Marasmiineae</taxon>
        <taxon>Omphalotaceae</taxon>
        <taxon>Gymnopus</taxon>
    </lineage>
</organism>
<dbReference type="PANTHER" id="PTHR42973:SF53">
    <property type="entry name" value="FAD-BINDING PCMH-TYPE DOMAIN-CONTAINING PROTEIN-RELATED"/>
    <property type="match status" value="1"/>
</dbReference>
<dbReference type="PROSITE" id="PS51387">
    <property type="entry name" value="FAD_PCMH"/>
    <property type="match status" value="1"/>
</dbReference>
<evidence type="ECO:0000256" key="3">
    <source>
        <dbReference type="ARBA" id="ARBA00022827"/>
    </source>
</evidence>
<feature type="chain" id="PRO_5025508386" evidence="5">
    <location>
        <begin position="21"/>
        <end position="508"/>
    </location>
</feature>
<keyword evidence="5" id="KW-0732">Signal</keyword>
<evidence type="ECO:0000256" key="2">
    <source>
        <dbReference type="ARBA" id="ARBA00022630"/>
    </source>
</evidence>
<keyword evidence="2" id="KW-0285">Flavoprotein</keyword>
<protein>
    <submittedName>
        <fullName evidence="7">FAD-binding domain-containing protein</fullName>
    </submittedName>
</protein>
<keyword evidence="4" id="KW-0560">Oxidoreductase</keyword>
<accession>A0A6A4HSH2</accession>
<sequence length="508" mass="56267">MLSLRLLSLLVPSFYVAVSAQDQAFLVESSLGSKCCNALRDELPSIFFDRGTPEYTIRQATYYSLQQQMLSPMCIVRPSSASEVSHIVKLAKASQCPFAVASGGHMSWKGSSNIHGGFVIDLRRMTQIDVSPKDQMVQLGPGSLWQEVYKVMAGYNVSTAGGRINAVGVGGFLLGGGIALASVEKGYGADSVFNYEVVLSDGRIVDANRENNSDLFWALKLAGSNYGIVTRFDMHTYPCSSIWAGVSVYPFTEPTTSELLVDFENYLHDEKNRKDFKSVALKYNGDIGMEFVVSIQANLDSVQLANISSASPVMHLEGVGTTHDVVDEVLAHALDSTARTSWFTLTTKFGADFFMDFHAMKEKIFEPLKDRKGLTAMLGFQPIQKSHIEATAYSPIYNALKRSNDDLVCILIIVTWKDSADDATLKEATNALGAWGEAEARSRGLLDEFVYFNYANELQRVYERSVTPEDLDKMQDIQRKYDSSGTFEKLWRGGYKLPKEGSMKHDEL</sequence>
<feature type="signal peptide" evidence="5">
    <location>
        <begin position="1"/>
        <end position="20"/>
    </location>
</feature>
<dbReference type="InterPro" id="IPR050416">
    <property type="entry name" value="FAD-linked_Oxidoreductase"/>
</dbReference>
<name>A0A6A4HSH2_9AGAR</name>
<gene>
    <name evidence="7" type="ORF">BT96DRAFT_879816</name>
</gene>
<dbReference type="Gene3D" id="3.30.465.10">
    <property type="match status" value="1"/>
</dbReference>
<dbReference type="InterPro" id="IPR016166">
    <property type="entry name" value="FAD-bd_PCMH"/>
</dbReference>
<evidence type="ECO:0000313" key="8">
    <source>
        <dbReference type="Proteomes" id="UP000799118"/>
    </source>
</evidence>
<dbReference type="OrthoDB" id="2151789at2759"/>
<dbReference type="AlphaFoldDB" id="A0A6A4HSH2"/>
<reference evidence="7" key="1">
    <citation type="journal article" date="2019" name="Environ. Microbiol.">
        <title>Fungal ecological strategies reflected in gene transcription - a case study of two litter decomposers.</title>
        <authorList>
            <person name="Barbi F."/>
            <person name="Kohler A."/>
            <person name="Barry K."/>
            <person name="Baskaran P."/>
            <person name="Daum C."/>
            <person name="Fauchery L."/>
            <person name="Ihrmark K."/>
            <person name="Kuo A."/>
            <person name="LaButti K."/>
            <person name="Lipzen A."/>
            <person name="Morin E."/>
            <person name="Grigoriev I.V."/>
            <person name="Henrissat B."/>
            <person name="Lindahl B."/>
            <person name="Martin F."/>
        </authorList>
    </citation>
    <scope>NUCLEOTIDE SEQUENCE</scope>
    <source>
        <strain evidence="7">JB14</strain>
    </source>
</reference>
<dbReference type="SUPFAM" id="SSF56176">
    <property type="entry name" value="FAD-binding/transporter-associated domain-like"/>
    <property type="match status" value="1"/>
</dbReference>
<proteinExistence type="inferred from homology"/>
<evidence type="ECO:0000256" key="5">
    <source>
        <dbReference type="SAM" id="SignalP"/>
    </source>
</evidence>
<dbReference type="InterPro" id="IPR006094">
    <property type="entry name" value="Oxid_FAD_bind_N"/>
</dbReference>
<evidence type="ECO:0000313" key="7">
    <source>
        <dbReference type="EMBL" id="KAE9402112.1"/>
    </source>
</evidence>
<comment type="similarity">
    <text evidence="1">Belongs to the oxygen-dependent FAD-linked oxidoreductase family.</text>
</comment>
<dbReference type="InterPro" id="IPR016169">
    <property type="entry name" value="FAD-bd_PCMH_sub2"/>
</dbReference>
<dbReference type="GO" id="GO:0016491">
    <property type="term" value="F:oxidoreductase activity"/>
    <property type="evidence" value="ECO:0007669"/>
    <property type="project" value="UniProtKB-KW"/>
</dbReference>
<dbReference type="GO" id="GO:0071949">
    <property type="term" value="F:FAD binding"/>
    <property type="evidence" value="ECO:0007669"/>
    <property type="project" value="InterPro"/>
</dbReference>
<feature type="domain" description="FAD-binding PCMH-type" evidence="6">
    <location>
        <begin position="68"/>
        <end position="239"/>
    </location>
</feature>
<dbReference type="EMBL" id="ML769438">
    <property type="protein sequence ID" value="KAE9402112.1"/>
    <property type="molecule type" value="Genomic_DNA"/>
</dbReference>
<dbReference type="Proteomes" id="UP000799118">
    <property type="component" value="Unassembled WGS sequence"/>
</dbReference>
<evidence type="ECO:0000256" key="1">
    <source>
        <dbReference type="ARBA" id="ARBA00005466"/>
    </source>
</evidence>
<evidence type="ECO:0000259" key="6">
    <source>
        <dbReference type="PROSITE" id="PS51387"/>
    </source>
</evidence>
<dbReference type="PANTHER" id="PTHR42973">
    <property type="entry name" value="BINDING OXIDOREDUCTASE, PUTATIVE (AFU_ORTHOLOGUE AFUA_1G17690)-RELATED"/>
    <property type="match status" value="1"/>
</dbReference>
<keyword evidence="8" id="KW-1185">Reference proteome</keyword>
<evidence type="ECO:0000256" key="4">
    <source>
        <dbReference type="ARBA" id="ARBA00023002"/>
    </source>
</evidence>
<dbReference type="Pfam" id="PF01565">
    <property type="entry name" value="FAD_binding_4"/>
    <property type="match status" value="1"/>
</dbReference>
<dbReference type="InterPro" id="IPR036318">
    <property type="entry name" value="FAD-bd_PCMH-like_sf"/>
</dbReference>
<keyword evidence="3" id="KW-0274">FAD</keyword>